<evidence type="ECO:0000313" key="2">
    <source>
        <dbReference type="EMBL" id="MBN7815340.1"/>
    </source>
</evidence>
<reference evidence="2 3" key="1">
    <citation type="submission" date="2021-03" db="EMBL/GenBank/DDBJ databases">
        <title>novel species isolated from a fishpond in China.</title>
        <authorList>
            <person name="Lu H."/>
            <person name="Cai Z."/>
        </authorList>
    </citation>
    <scope>NUCLEOTIDE SEQUENCE [LARGE SCALE GENOMIC DNA]</scope>
    <source>
        <strain evidence="2 3">YJ13C</strain>
    </source>
</reference>
<dbReference type="EMBL" id="JAFKCU010000002">
    <property type="protein sequence ID" value="MBN7815340.1"/>
    <property type="molecule type" value="Genomic_DNA"/>
</dbReference>
<keyword evidence="3" id="KW-1185">Reference proteome</keyword>
<feature type="transmembrane region" description="Helical" evidence="1">
    <location>
        <begin position="68"/>
        <end position="89"/>
    </location>
</feature>
<comment type="caution">
    <text evidence="2">The sequence shown here is derived from an EMBL/GenBank/DDBJ whole genome shotgun (WGS) entry which is preliminary data.</text>
</comment>
<evidence type="ECO:0000256" key="1">
    <source>
        <dbReference type="SAM" id="Phobius"/>
    </source>
</evidence>
<dbReference type="Proteomes" id="UP000664480">
    <property type="component" value="Unassembled WGS sequence"/>
</dbReference>
<gene>
    <name evidence="2" type="ORF">J0A69_07875</name>
</gene>
<feature type="transmembrane region" description="Helical" evidence="1">
    <location>
        <begin position="34"/>
        <end position="56"/>
    </location>
</feature>
<protein>
    <submittedName>
        <fullName evidence="2">DMT family transporter</fullName>
    </submittedName>
</protein>
<dbReference type="PANTHER" id="PTHR34821:SF2">
    <property type="entry name" value="INNER MEMBRANE PROTEIN YDCZ"/>
    <property type="match status" value="1"/>
</dbReference>
<feature type="transmembrane region" description="Helical" evidence="1">
    <location>
        <begin position="95"/>
        <end position="116"/>
    </location>
</feature>
<dbReference type="Pfam" id="PF04657">
    <property type="entry name" value="DMT_YdcZ"/>
    <property type="match status" value="1"/>
</dbReference>
<dbReference type="PANTHER" id="PTHR34821">
    <property type="entry name" value="INNER MEMBRANE PROTEIN YDCZ"/>
    <property type="match status" value="1"/>
</dbReference>
<proteinExistence type="predicted"/>
<accession>A0ABS3CEV8</accession>
<name>A0ABS3CEV8_9BACT</name>
<dbReference type="InterPro" id="IPR006750">
    <property type="entry name" value="YdcZ"/>
</dbReference>
<dbReference type="RefSeq" id="WP_206586020.1">
    <property type="nucleotide sequence ID" value="NZ_JAFKCU010000002.1"/>
</dbReference>
<keyword evidence="1" id="KW-0472">Membrane</keyword>
<evidence type="ECO:0000313" key="3">
    <source>
        <dbReference type="Proteomes" id="UP000664480"/>
    </source>
</evidence>
<keyword evidence="1" id="KW-1133">Transmembrane helix</keyword>
<keyword evidence="1" id="KW-0812">Transmembrane</keyword>
<sequence length="148" mass="15837">MENLHLMVAAFGVGILIVLQGSLNAQLGVRLDNALVASSLSLLVSASLAILVLLLAKENMAILEKIQTIPLYLFFLGGVLSFLAIASFYYVIPRIGISTTVAFGLSGQLIFAGLASHYGWFGLPIEPITFKRIMGISLMIVSVLLIKS</sequence>
<organism evidence="2 3">
    <name type="scientific">Algoriphagus pacificus</name>
    <dbReference type="NCBI Taxonomy" id="2811234"/>
    <lineage>
        <taxon>Bacteria</taxon>
        <taxon>Pseudomonadati</taxon>
        <taxon>Bacteroidota</taxon>
        <taxon>Cytophagia</taxon>
        <taxon>Cytophagales</taxon>
        <taxon>Cyclobacteriaceae</taxon>
        <taxon>Algoriphagus</taxon>
    </lineage>
</organism>